<keyword evidence="2" id="KW-1185">Reference proteome</keyword>
<accession>A0A518H5I2</accession>
<evidence type="ECO:0000313" key="2">
    <source>
        <dbReference type="Proteomes" id="UP000317835"/>
    </source>
</evidence>
<gene>
    <name evidence="1" type="ORF">ElP_40150</name>
</gene>
<dbReference type="OrthoDB" id="213056at2"/>
<dbReference type="KEGG" id="tpla:ElP_40150"/>
<name>A0A518H5I2_9BACT</name>
<dbReference type="EMBL" id="CP036426">
    <property type="protein sequence ID" value="QDV36103.1"/>
    <property type="molecule type" value="Genomic_DNA"/>
</dbReference>
<proteinExistence type="predicted"/>
<organism evidence="1 2">
    <name type="scientific">Tautonia plasticadhaerens</name>
    <dbReference type="NCBI Taxonomy" id="2527974"/>
    <lineage>
        <taxon>Bacteria</taxon>
        <taxon>Pseudomonadati</taxon>
        <taxon>Planctomycetota</taxon>
        <taxon>Planctomycetia</taxon>
        <taxon>Isosphaerales</taxon>
        <taxon>Isosphaeraceae</taxon>
        <taxon>Tautonia</taxon>
    </lineage>
</organism>
<protein>
    <submittedName>
        <fullName evidence="1">Uncharacterized protein</fullName>
    </submittedName>
</protein>
<evidence type="ECO:0000313" key="1">
    <source>
        <dbReference type="EMBL" id="QDV36103.1"/>
    </source>
</evidence>
<sequence length="143" mass="15917">MIGIFDEHGVRFRYPTDWEVEVEVDGPRTTVAVNAPDGVAFALVSLDEECPEPAEVAGNALDAMQEEYPDLDAVPVLETIDGHRAIGHDVEFLTLDSTNACCIRCFRTPRRTVFLLGQWSDLEGDDPASRFQLIRDSMEETDS</sequence>
<dbReference type="Proteomes" id="UP000317835">
    <property type="component" value="Chromosome"/>
</dbReference>
<dbReference type="AlphaFoldDB" id="A0A518H5I2"/>
<reference evidence="1 2" key="1">
    <citation type="submission" date="2019-02" db="EMBL/GenBank/DDBJ databases">
        <title>Deep-cultivation of Planctomycetes and their phenomic and genomic characterization uncovers novel biology.</title>
        <authorList>
            <person name="Wiegand S."/>
            <person name="Jogler M."/>
            <person name="Boedeker C."/>
            <person name="Pinto D."/>
            <person name="Vollmers J."/>
            <person name="Rivas-Marin E."/>
            <person name="Kohn T."/>
            <person name="Peeters S.H."/>
            <person name="Heuer A."/>
            <person name="Rast P."/>
            <person name="Oberbeckmann S."/>
            <person name="Bunk B."/>
            <person name="Jeske O."/>
            <person name="Meyerdierks A."/>
            <person name="Storesund J.E."/>
            <person name="Kallscheuer N."/>
            <person name="Luecker S."/>
            <person name="Lage O.M."/>
            <person name="Pohl T."/>
            <person name="Merkel B.J."/>
            <person name="Hornburger P."/>
            <person name="Mueller R.-W."/>
            <person name="Bruemmer F."/>
            <person name="Labrenz M."/>
            <person name="Spormann A.M."/>
            <person name="Op den Camp H."/>
            <person name="Overmann J."/>
            <person name="Amann R."/>
            <person name="Jetten M.S.M."/>
            <person name="Mascher T."/>
            <person name="Medema M.H."/>
            <person name="Devos D.P."/>
            <person name="Kaster A.-K."/>
            <person name="Ovreas L."/>
            <person name="Rohde M."/>
            <person name="Galperin M.Y."/>
            <person name="Jogler C."/>
        </authorList>
    </citation>
    <scope>NUCLEOTIDE SEQUENCE [LARGE SCALE GENOMIC DNA]</scope>
    <source>
        <strain evidence="1 2">ElP</strain>
    </source>
</reference>